<comment type="subcellular location">
    <subcellularLocation>
        <location evidence="2">Mitochondrion</location>
    </subcellularLocation>
</comment>
<proteinExistence type="inferred from homology"/>
<comment type="function">
    <text evidence="1">Required for respiratory activity and maintenance and expression of the mitochondrial genome.</text>
</comment>
<comment type="similarity">
    <text evidence="3">Belongs to the RRG8 family.</text>
</comment>
<dbReference type="eggNOG" id="ENOG502S46Y">
    <property type="taxonomic scope" value="Eukaryota"/>
</dbReference>
<dbReference type="GeneID" id="11493930"/>
<keyword evidence="5" id="KW-0496">Mitochondrion</keyword>
<dbReference type="Pfam" id="PF17068">
    <property type="entry name" value="RRG8"/>
    <property type="match status" value="2"/>
</dbReference>
<dbReference type="AlphaFoldDB" id="G0W488"/>
<keyword evidence="7" id="KW-1185">Reference proteome</keyword>
<organism evidence="6 7">
    <name type="scientific">Naumovozyma dairenensis (strain ATCC 10597 / BCRC 20456 / CBS 421 / NBRC 0211 / NRRL Y-12639)</name>
    <name type="common">Saccharomyces dairenensis</name>
    <dbReference type="NCBI Taxonomy" id="1071378"/>
    <lineage>
        <taxon>Eukaryota</taxon>
        <taxon>Fungi</taxon>
        <taxon>Dikarya</taxon>
        <taxon>Ascomycota</taxon>
        <taxon>Saccharomycotina</taxon>
        <taxon>Saccharomycetes</taxon>
        <taxon>Saccharomycetales</taxon>
        <taxon>Saccharomycetaceae</taxon>
        <taxon>Naumovozyma</taxon>
    </lineage>
</organism>
<reference evidence="6 7" key="1">
    <citation type="journal article" date="2011" name="Proc. Natl. Acad. Sci. U.S.A.">
        <title>Evolutionary erosion of yeast sex chromosomes by mating-type switching accidents.</title>
        <authorList>
            <person name="Gordon J.L."/>
            <person name="Armisen D."/>
            <person name="Proux-Wera E."/>
            <person name="Oheigeartaigh S.S."/>
            <person name="Byrne K.P."/>
            <person name="Wolfe K.H."/>
        </authorList>
    </citation>
    <scope>NUCLEOTIDE SEQUENCE [LARGE SCALE GENOMIC DNA]</scope>
    <source>
        <strain evidence="7">ATCC 10597 / BCRC 20456 / CBS 421 / NBRC 0211 / NRRL Y-12639</strain>
    </source>
</reference>
<dbReference type="OrthoDB" id="4035333at2759"/>
<evidence type="ECO:0000256" key="5">
    <source>
        <dbReference type="ARBA" id="ARBA00023128"/>
    </source>
</evidence>
<evidence type="ECO:0000313" key="6">
    <source>
        <dbReference type="EMBL" id="CCD22626.1"/>
    </source>
</evidence>
<evidence type="ECO:0000256" key="1">
    <source>
        <dbReference type="ARBA" id="ARBA00003548"/>
    </source>
</evidence>
<dbReference type="KEGG" id="ndi:NDAI_0A04700"/>
<evidence type="ECO:0000313" key="7">
    <source>
        <dbReference type="Proteomes" id="UP000000689"/>
    </source>
</evidence>
<protein>
    <recommendedName>
        <fullName evidence="4">Required for respiratory growth protein 8, mitochondrial</fullName>
    </recommendedName>
</protein>
<evidence type="ECO:0000256" key="2">
    <source>
        <dbReference type="ARBA" id="ARBA00004173"/>
    </source>
</evidence>
<dbReference type="STRING" id="1071378.G0W488"/>
<evidence type="ECO:0000256" key="3">
    <source>
        <dbReference type="ARBA" id="ARBA00006716"/>
    </source>
</evidence>
<name>G0W488_NAUDC</name>
<dbReference type="GO" id="GO:0005739">
    <property type="term" value="C:mitochondrion"/>
    <property type="evidence" value="ECO:0007669"/>
    <property type="project" value="UniProtKB-SubCell"/>
</dbReference>
<dbReference type="InterPro" id="IPR031415">
    <property type="entry name" value="Rrg8"/>
</dbReference>
<accession>G0W488</accession>
<dbReference type="RefSeq" id="XP_003667869.1">
    <property type="nucleotide sequence ID" value="XM_003667821.1"/>
</dbReference>
<evidence type="ECO:0000256" key="4">
    <source>
        <dbReference type="ARBA" id="ARBA00013944"/>
    </source>
</evidence>
<dbReference type="Proteomes" id="UP000000689">
    <property type="component" value="Chromosome 1"/>
</dbReference>
<gene>
    <name evidence="6" type="primary">NDAI0A04700</name>
    <name evidence="6" type="ordered locus">NDAI_0A04700</name>
</gene>
<sequence>MIIPKNLYKRLLITSEDCSIDKMKQPISPSVLLTGFERWSGKRKKLYFRSNNEITSKVSNFNLRENIFANILSSPMRLDKVSRVKLPKELLIQLNITKHHTISTKKPLKLSAAVQNVGEGKSSYVLNNYKELSKLFKSAASWLPIPSSSSSNNYFNISDVHIDQNLLTEYKELLLKTVSDGLLGCVNTSNGSDNLQNLGLKEHVERAQASKLSRPEKNEFETGIKTLAKQENQTSQCQTEILITYEEGNKDAIYLKKQTDETKNGMLTVFNLGSTGTPELKKIATNLRLDKAPIVLNRMYNKDLIKNIFKMLSFFLN</sequence>
<dbReference type="EMBL" id="HE580267">
    <property type="protein sequence ID" value="CCD22626.1"/>
    <property type="molecule type" value="Genomic_DNA"/>
</dbReference>
<dbReference type="HOGENOM" id="CLU_090059_0_0_1"/>